<dbReference type="Proteomes" id="UP000008467">
    <property type="component" value="Chromosome"/>
</dbReference>
<reference evidence="12 13" key="1">
    <citation type="journal article" date="2011" name="J. Bacteriol.">
        <title>Complete genome sequence of the cellulose-degrading bacterium Cellulosilyticum lentocellum.</title>
        <authorList>
            <consortium name="US DOE Joint Genome Institute"/>
            <person name="Miller D.A."/>
            <person name="Suen G."/>
            <person name="Bruce D."/>
            <person name="Copeland A."/>
            <person name="Cheng J.F."/>
            <person name="Detter C."/>
            <person name="Goodwin L.A."/>
            <person name="Han C.S."/>
            <person name="Hauser L.J."/>
            <person name="Land M.L."/>
            <person name="Lapidus A."/>
            <person name="Lucas S."/>
            <person name="Meincke L."/>
            <person name="Pitluck S."/>
            <person name="Tapia R."/>
            <person name="Teshima H."/>
            <person name="Woyke T."/>
            <person name="Fox B.G."/>
            <person name="Angert E.R."/>
            <person name="Currie C.R."/>
        </authorList>
    </citation>
    <scope>NUCLEOTIDE SEQUENCE [LARGE SCALE GENOMIC DNA]</scope>
    <source>
        <strain evidence="13">ATCC 49066 / DSM 5427 / NCIMB 11756 / RHM5</strain>
    </source>
</reference>
<dbReference type="InterPro" id="IPR000053">
    <property type="entry name" value="Thymidine/pyrmidine_PPase"/>
</dbReference>
<keyword evidence="13" id="KW-1185">Reference proteome</keyword>
<evidence type="ECO:0000256" key="6">
    <source>
        <dbReference type="ARBA" id="ARBA00014680"/>
    </source>
</evidence>
<dbReference type="GO" id="GO:0005829">
    <property type="term" value="C:cytosol"/>
    <property type="evidence" value="ECO:0007669"/>
    <property type="project" value="TreeGrafter"/>
</dbReference>
<evidence type="ECO:0000259" key="11">
    <source>
        <dbReference type="SMART" id="SM00941"/>
    </source>
</evidence>
<dbReference type="FunFam" id="3.40.1030.10:FF:000003">
    <property type="entry name" value="Pyrimidine-nucleoside phosphorylase"/>
    <property type="match status" value="1"/>
</dbReference>
<organism evidence="12 13">
    <name type="scientific">Cellulosilyticum lentocellum (strain ATCC 49066 / DSM 5427 / NCIMB 11756 / RHM5)</name>
    <name type="common">Clostridium lentocellum</name>
    <dbReference type="NCBI Taxonomy" id="642492"/>
    <lineage>
        <taxon>Bacteria</taxon>
        <taxon>Bacillati</taxon>
        <taxon>Bacillota</taxon>
        <taxon>Clostridia</taxon>
        <taxon>Lachnospirales</taxon>
        <taxon>Cellulosilyticaceae</taxon>
        <taxon>Cellulosilyticum</taxon>
    </lineage>
</organism>
<dbReference type="Gene3D" id="1.20.970.10">
    <property type="entry name" value="Transferase, Pyrimidine Nucleoside Phosphorylase, Chain C"/>
    <property type="match status" value="1"/>
</dbReference>
<dbReference type="Pfam" id="PF00591">
    <property type="entry name" value="Glycos_transf_3"/>
    <property type="match status" value="1"/>
</dbReference>
<dbReference type="Gene3D" id="3.90.1170.30">
    <property type="entry name" value="Pyrimidine nucleoside phosphorylase-like, C-terminal domain"/>
    <property type="match status" value="1"/>
</dbReference>
<evidence type="ECO:0000313" key="13">
    <source>
        <dbReference type="Proteomes" id="UP000008467"/>
    </source>
</evidence>
<dbReference type="InterPro" id="IPR013102">
    <property type="entry name" value="PYNP_C"/>
</dbReference>
<comment type="subunit">
    <text evidence="4">Homodimer.</text>
</comment>
<evidence type="ECO:0000256" key="7">
    <source>
        <dbReference type="ARBA" id="ARBA00022676"/>
    </source>
</evidence>
<dbReference type="EC" id="2.4.2.2" evidence="5"/>
<evidence type="ECO:0000256" key="3">
    <source>
        <dbReference type="ARBA" id="ARBA00006915"/>
    </source>
</evidence>
<evidence type="ECO:0000256" key="9">
    <source>
        <dbReference type="ARBA" id="ARBA00048453"/>
    </source>
</evidence>
<dbReference type="Pfam" id="PF02885">
    <property type="entry name" value="Glycos_trans_3N"/>
    <property type="match status" value="1"/>
</dbReference>
<dbReference type="InterPro" id="IPR017459">
    <property type="entry name" value="Glycosyl_Trfase_fam3_N_dom"/>
</dbReference>
<dbReference type="SUPFAM" id="SSF54680">
    <property type="entry name" value="Pyrimidine nucleoside phosphorylase C-terminal domain"/>
    <property type="match status" value="1"/>
</dbReference>
<dbReference type="SMART" id="SM00941">
    <property type="entry name" value="PYNP_C"/>
    <property type="match status" value="1"/>
</dbReference>
<dbReference type="InterPro" id="IPR017872">
    <property type="entry name" value="Pyrmidine_PPase_CS"/>
</dbReference>
<dbReference type="InterPro" id="IPR036566">
    <property type="entry name" value="PYNP-like_C_sf"/>
</dbReference>
<dbReference type="GO" id="GO:0006213">
    <property type="term" value="P:pyrimidine nucleoside metabolic process"/>
    <property type="evidence" value="ECO:0007669"/>
    <property type="project" value="InterPro"/>
</dbReference>
<evidence type="ECO:0000256" key="8">
    <source>
        <dbReference type="ARBA" id="ARBA00022679"/>
    </source>
</evidence>
<comment type="function">
    <text evidence="2">Catalyzes phosphorolysis of the pyrimidine nucleosides uridine, thymidine and 2'-deoxyuridine with the formation of the corresponding pyrimidine base and ribose-1-phosphate.</text>
</comment>
<comment type="catalytic activity">
    <reaction evidence="9">
        <text>uridine + phosphate = alpha-D-ribose 1-phosphate + uracil</text>
        <dbReference type="Rhea" id="RHEA:24388"/>
        <dbReference type="ChEBI" id="CHEBI:16704"/>
        <dbReference type="ChEBI" id="CHEBI:17568"/>
        <dbReference type="ChEBI" id="CHEBI:43474"/>
        <dbReference type="ChEBI" id="CHEBI:57720"/>
        <dbReference type="EC" id="2.4.2.2"/>
    </reaction>
</comment>
<dbReference type="NCBIfam" id="NF004747">
    <property type="entry name" value="PRK06078.1"/>
    <property type="match status" value="1"/>
</dbReference>
<dbReference type="KEGG" id="cle:Clole_2276"/>
<dbReference type="HOGENOM" id="CLU_025040_0_1_9"/>
<dbReference type="SUPFAM" id="SSF47648">
    <property type="entry name" value="Nucleoside phosphorylase/phosphoribosyltransferase N-terminal domain"/>
    <property type="match status" value="1"/>
</dbReference>
<dbReference type="RefSeq" id="WP_013657279.1">
    <property type="nucleotide sequence ID" value="NC_015275.1"/>
</dbReference>
<protein>
    <recommendedName>
        <fullName evidence="6">Pyrimidine-nucleoside phosphorylase</fullName>
        <ecNumber evidence="5">2.4.2.2</ecNumber>
    </recommendedName>
</protein>
<dbReference type="Gene3D" id="3.40.1030.10">
    <property type="entry name" value="Nucleoside phosphorylase/phosphoribosyltransferase catalytic domain"/>
    <property type="match status" value="1"/>
</dbReference>
<dbReference type="InterPro" id="IPR018090">
    <property type="entry name" value="Pyrmidine_PPas_bac/euk"/>
</dbReference>
<dbReference type="EMBL" id="CP002582">
    <property type="protein sequence ID" value="ADZ83985.1"/>
    <property type="molecule type" value="Genomic_DNA"/>
</dbReference>
<evidence type="ECO:0000256" key="5">
    <source>
        <dbReference type="ARBA" id="ARBA00011889"/>
    </source>
</evidence>
<evidence type="ECO:0000313" key="12">
    <source>
        <dbReference type="EMBL" id="ADZ83985.1"/>
    </source>
</evidence>
<dbReference type="Pfam" id="PF07831">
    <property type="entry name" value="PYNP_C"/>
    <property type="match status" value="1"/>
</dbReference>
<dbReference type="PANTHER" id="PTHR10515:SF0">
    <property type="entry name" value="THYMIDINE PHOSPHORYLASE"/>
    <property type="match status" value="1"/>
</dbReference>
<keyword evidence="8 12" id="KW-0808">Transferase</keyword>
<dbReference type="InterPro" id="IPR035902">
    <property type="entry name" value="Nuc_phospho_transferase"/>
</dbReference>
<gene>
    <name evidence="12" type="ordered locus">Clole_2276</name>
</gene>
<evidence type="ECO:0000256" key="10">
    <source>
        <dbReference type="ARBA" id="ARBA00048525"/>
    </source>
</evidence>
<evidence type="ECO:0000256" key="1">
    <source>
        <dbReference type="ARBA" id="ARBA00001066"/>
    </source>
</evidence>
<dbReference type="InterPro" id="IPR000312">
    <property type="entry name" value="Glycosyl_Trfase_fam3"/>
</dbReference>
<feature type="domain" description="Pyrimidine nucleoside phosphorylase C-terminal" evidence="11">
    <location>
        <begin position="345"/>
        <end position="419"/>
    </location>
</feature>
<keyword evidence="7 12" id="KW-0328">Glycosyltransferase</keyword>
<sequence length="434" mass="46738">MRMYDIIDCKKRGLALTKEEIDFVVQGYTKGDIPDYQVSALLMAIYFQGMSLEETAYLTMAMASSGDQIDLSPIQGIKVDKHSTGGVGDKTTIVLAPLVAAAGAKVAKMSGRGLGHTGGTIDKLESFEGFKVELTEEQFFDNVNAHHIAVVGQSGDLAPADKKLYALRDVTATVDNMSLIASSIMSKKIASGADAICLDVKCGTGAFMKKLEDAKALGKAMVDIGNHVGRQTMAVVSDMNQPLGYAVGNALEVMEAINTLRGKGPEDLTLLTITLASHMLMLAGLAKDVEAAKNQIQDLLSTGAAIDKLKEWIKLQGGDERAVDDFSYLPQAPYHRDFCLNQIGYVEAINAEAVGKAALVLGAGRETKESSIDLAVGIVIHKKIGDKINVDEPVATIYYNNEQKYNLATSILEKAYKISDQQIEKPDLIYDIIH</sequence>
<dbReference type="AlphaFoldDB" id="F2JS48"/>
<evidence type="ECO:0000256" key="4">
    <source>
        <dbReference type="ARBA" id="ARBA00011738"/>
    </source>
</evidence>
<dbReference type="SUPFAM" id="SSF52418">
    <property type="entry name" value="Nucleoside phosphorylase/phosphoribosyltransferase catalytic domain"/>
    <property type="match status" value="1"/>
</dbReference>
<evidence type="ECO:0000256" key="2">
    <source>
        <dbReference type="ARBA" id="ARBA00003877"/>
    </source>
</evidence>
<name>F2JS48_CELLD</name>
<dbReference type="GO" id="GO:0047847">
    <property type="term" value="F:deoxyuridine phosphorylase activity"/>
    <property type="evidence" value="ECO:0007669"/>
    <property type="project" value="RHEA"/>
</dbReference>
<comment type="catalytic activity">
    <reaction evidence="10">
        <text>thymidine + phosphate = 2-deoxy-alpha-D-ribose 1-phosphate + thymine</text>
        <dbReference type="Rhea" id="RHEA:16037"/>
        <dbReference type="ChEBI" id="CHEBI:17748"/>
        <dbReference type="ChEBI" id="CHEBI:17821"/>
        <dbReference type="ChEBI" id="CHEBI:43474"/>
        <dbReference type="ChEBI" id="CHEBI:57259"/>
        <dbReference type="EC" id="2.4.2.2"/>
    </reaction>
</comment>
<dbReference type="InterPro" id="IPR036320">
    <property type="entry name" value="Glycosyl_Trfase_fam3_N_dom_sf"/>
</dbReference>
<dbReference type="GO" id="GO:0009032">
    <property type="term" value="F:thymidine phosphorylase activity"/>
    <property type="evidence" value="ECO:0007669"/>
    <property type="project" value="TreeGrafter"/>
</dbReference>
<comment type="catalytic activity">
    <reaction evidence="1">
        <text>2'-deoxyuridine + phosphate = 2-deoxy-alpha-D-ribose 1-phosphate + uracil</text>
        <dbReference type="Rhea" id="RHEA:22824"/>
        <dbReference type="ChEBI" id="CHEBI:16450"/>
        <dbReference type="ChEBI" id="CHEBI:17568"/>
        <dbReference type="ChEBI" id="CHEBI:43474"/>
        <dbReference type="ChEBI" id="CHEBI:57259"/>
        <dbReference type="EC" id="2.4.2.2"/>
    </reaction>
</comment>
<dbReference type="GO" id="GO:0006206">
    <property type="term" value="P:pyrimidine nucleobase metabolic process"/>
    <property type="evidence" value="ECO:0007669"/>
    <property type="project" value="InterPro"/>
</dbReference>
<comment type="similarity">
    <text evidence="3">Belongs to the thymidine/pyrimidine-nucleoside phosphorylase family.</text>
</comment>
<dbReference type="GO" id="GO:0004850">
    <property type="term" value="F:uridine phosphorylase activity"/>
    <property type="evidence" value="ECO:0007669"/>
    <property type="project" value="RHEA"/>
</dbReference>
<accession>F2JS48</accession>
<dbReference type="PIRSF" id="PIRSF000478">
    <property type="entry name" value="TP_PyNP"/>
    <property type="match status" value="1"/>
</dbReference>
<dbReference type="GO" id="GO:0004645">
    <property type="term" value="F:1,4-alpha-oligoglucan phosphorylase activity"/>
    <property type="evidence" value="ECO:0007669"/>
    <property type="project" value="InterPro"/>
</dbReference>
<dbReference type="NCBIfam" id="NF004490">
    <property type="entry name" value="PRK05820.1"/>
    <property type="match status" value="1"/>
</dbReference>
<dbReference type="PROSITE" id="PS00647">
    <property type="entry name" value="THYMID_PHOSPHORYLASE"/>
    <property type="match status" value="1"/>
</dbReference>
<dbReference type="eggNOG" id="COG0213">
    <property type="taxonomic scope" value="Bacteria"/>
</dbReference>
<dbReference type="PANTHER" id="PTHR10515">
    <property type="entry name" value="THYMIDINE PHOSPHORYLASE"/>
    <property type="match status" value="1"/>
</dbReference>
<dbReference type="NCBIfam" id="TIGR02644">
    <property type="entry name" value="Y_phosphoryl"/>
    <property type="match status" value="1"/>
</dbReference>
<proteinExistence type="inferred from homology"/>
<dbReference type="STRING" id="642492.Clole_2276"/>